<gene>
    <name evidence="3" type="ORF">FN846DRAFT_1610</name>
</gene>
<dbReference type="AlphaFoldDB" id="A0A5J5FCA5"/>
<dbReference type="SUPFAM" id="SSF53098">
    <property type="entry name" value="Ribonuclease H-like"/>
    <property type="match status" value="1"/>
</dbReference>
<protein>
    <recommendedName>
        <fullName evidence="2">RNase H type-1 domain-containing protein</fullName>
    </recommendedName>
</protein>
<comment type="caution">
    <text evidence="3">The sequence shown here is derived from an EMBL/GenBank/DDBJ whole genome shotgun (WGS) entry which is preliminary data.</text>
</comment>
<feature type="compositionally biased region" description="Basic and acidic residues" evidence="1">
    <location>
        <begin position="166"/>
        <end position="190"/>
    </location>
</feature>
<sequence length="682" mass="77566">MSLLLLRRSLHPRPRSSIAKAAAAASFSTYPQPLLRGRDWAKSQRERTKYLNKVHREPEEETPAEAAAEAEEEEETVKWVPRAAGYAHARDGGYGNRSERAPGPARGRDGYSERRPGREFPSQGREYPSQGREYPSQGRGNDSERRPGREYPSQGRGYPSQGQDNYSERRPGREYPSEGRDNYSERRPNREYPSQGREYPSQGQGNYSERRPGREYPSQRQDNYSERRPSREYPSQGRDYPSQGRDNYSERRPGREYPSQGGEYPSQGRGNDSERRPNREYPSQGQDNYSERRPSREYPSQGRDNYSERRPNREYPSQGRGNDSERRPSREYGSQGQDNRYQPNLDHEPRERRESQENYTERRDYRPSRDYSSQPQANSPATSTSYSVRRTQQDYSLQSWGSQSDSASPDSSSQDATTTYGRPQPSPSQPLYDSRPVYERELLPPGKSSSNSAPRPPPSTRYFTAPRKGKHVRPATPISVLRADNSVYVVHAQAASSSDHTNGSVGIGIWFGPGSPLNMCRALSPPEVDLSTANDVGAWKSTNHRAEIIAVAEALRILRQEVPPASSLIVACEDAFVFRALTDWVYLWRKNGWQPVMGSGEEPRINRDVIEAADNEIRSLERAGYRVRIWAQPKGKNPACGDLAKSAIGKGKKKKDKKDKSVKVEEEGEEEEEAQEEEQLRK</sequence>
<organism evidence="3 4">
    <name type="scientific">Sphaerosporella brunnea</name>
    <dbReference type="NCBI Taxonomy" id="1250544"/>
    <lineage>
        <taxon>Eukaryota</taxon>
        <taxon>Fungi</taxon>
        <taxon>Dikarya</taxon>
        <taxon>Ascomycota</taxon>
        <taxon>Pezizomycotina</taxon>
        <taxon>Pezizomycetes</taxon>
        <taxon>Pezizales</taxon>
        <taxon>Pyronemataceae</taxon>
        <taxon>Sphaerosporella</taxon>
    </lineage>
</organism>
<feature type="compositionally biased region" description="Acidic residues" evidence="1">
    <location>
        <begin position="666"/>
        <end position="682"/>
    </location>
</feature>
<dbReference type="InterPro" id="IPR036397">
    <property type="entry name" value="RNaseH_sf"/>
</dbReference>
<evidence type="ECO:0000256" key="1">
    <source>
        <dbReference type="SAM" id="MobiDB-lite"/>
    </source>
</evidence>
<evidence type="ECO:0000313" key="4">
    <source>
        <dbReference type="Proteomes" id="UP000326924"/>
    </source>
</evidence>
<dbReference type="PROSITE" id="PS50879">
    <property type="entry name" value="RNASE_H_1"/>
    <property type="match status" value="1"/>
</dbReference>
<feature type="compositionally biased region" description="Polar residues" evidence="1">
    <location>
        <begin position="374"/>
        <end position="395"/>
    </location>
</feature>
<proteinExistence type="predicted"/>
<keyword evidence="4" id="KW-1185">Reference proteome</keyword>
<reference evidence="3 4" key="1">
    <citation type="submission" date="2019-09" db="EMBL/GenBank/DDBJ databases">
        <title>Draft genome of the ectomycorrhizal ascomycete Sphaerosporella brunnea.</title>
        <authorList>
            <consortium name="DOE Joint Genome Institute"/>
            <person name="Benucci G.M."/>
            <person name="Marozzi G."/>
            <person name="Antonielli L."/>
            <person name="Sanchez S."/>
            <person name="Marco P."/>
            <person name="Wang X."/>
            <person name="Falini L.B."/>
            <person name="Barry K."/>
            <person name="Haridas S."/>
            <person name="Lipzen A."/>
            <person name="Labutti K."/>
            <person name="Grigoriev I.V."/>
            <person name="Murat C."/>
            <person name="Martin F."/>
            <person name="Albertini E."/>
            <person name="Donnini D."/>
            <person name="Bonito G."/>
        </authorList>
    </citation>
    <scope>NUCLEOTIDE SEQUENCE [LARGE SCALE GENOMIC DNA]</scope>
    <source>
        <strain evidence="3 4">Sb_GMNB300</strain>
    </source>
</reference>
<dbReference type="GO" id="GO:0004523">
    <property type="term" value="F:RNA-DNA hybrid ribonuclease activity"/>
    <property type="evidence" value="ECO:0007669"/>
    <property type="project" value="InterPro"/>
</dbReference>
<dbReference type="Proteomes" id="UP000326924">
    <property type="component" value="Unassembled WGS sequence"/>
</dbReference>
<accession>A0A5J5FCA5</accession>
<dbReference type="EMBL" id="VXIS01000001">
    <property type="protein sequence ID" value="KAA8914988.1"/>
    <property type="molecule type" value="Genomic_DNA"/>
</dbReference>
<dbReference type="Gene3D" id="3.30.420.10">
    <property type="entry name" value="Ribonuclease H-like superfamily/Ribonuclease H"/>
    <property type="match status" value="1"/>
</dbReference>
<dbReference type="InterPro" id="IPR002156">
    <property type="entry name" value="RNaseH_domain"/>
</dbReference>
<evidence type="ECO:0000259" key="2">
    <source>
        <dbReference type="PROSITE" id="PS50879"/>
    </source>
</evidence>
<dbReference type="Pfam" id="PF00075">
    <property type="entry name" value="RNase_H"/>
    <property type="match status" value="1"/>
</dbReference>
<feature type="region of interest" description="Disordered" evidence="1">
    <location>
        <begin position="635"/>
        <end position="682"/>
    </location>
</feature>
<dbReference type="InParanoid" id="A0A5J5FCA5"/>
<dbReference type="OrthoDB" id="407198at2759"/>
<name>A0A5J5FCA5_9PEZI</name>
<feature type="compositionally biased region" description="Polar residues" evidence="1">
    <location>
        <begin position="332"/>
        <end position="342"/>
    </location>
</feature>
<feature type="compositionally biased region" description="Acidic residues" evidence="1">
    <location>
        <begin position="59"/>
        <end position="75"/>
    </location>
</feature>
<feature type="region of interest" description="Disordered" evidence="1">
    <location>
        <begin position="51"/>
        <end position="471"/>
    </location>
</feature>
<dbReference type="GO" id="GO:0003676">
    <property type="term" value="F:nucleic acid binding"/>
    <property type="evidence" value="ECO:0007669"/>
    <property type="project" value="InterPro"/>
</dbReference>
<feature type="compositionally biased region" description="Basic and acidic residues" evidence="1">
    <location>
        <begin position="106"/>
        <end position="118"/>
    </location>
</feature>
<feature type="compositionally biased region" description="Basic and acidic residues" evidence="1">
    <location>
        <begin position="345"/>
        <end position="369"/>
    </location>
</feature>
<evidence type="ECO:0000313" key="3">
    <source>
        <dbReference type="EMBL" id="KAA8914988.1"/>
    </source>
</evidence>
<feature type="compositionally biased region" description="Low complexity" evidence="1">
    <location>
        <begin position="396"/>
        <end position="415"/>
    </location>
</feature>
<dbReference type="InterPro" id="IPR012337">
    <property type="entry name" value="RNaseH-like_sf"/>
</dbReference>
<feature type="domain" description="RNase H type-1" evidence="2">
    <location>
        <begin position="484"/>
        <end position="649"/>
    </location>
</feature>